<evidence type="ECO:0000256" key="1">
    <source>
        <dbReference type="SAM" id="Coils"/>
    </source>
</evidence>
<feature type="coiled-coil region" evidence="1">
    <location>
        <begin position="41"/>
        <end position="68"/>
    </location>
</feature>
<keyword evidence="1" id="KW-0175">Coiled coil</keyword>
<dbReference type="EMBL" id="JARJCM010000210">
    <property type="protein sequence ID" value="KAJ7022423.1"/>
    <property type="molecule type" value="Genomic_DNA"/>
</dbReference>
<dbReference type="Gene3D" id="3.80.10.10">
    <property type="entry name" value="Ribonuclease Inhibitor"/>
    <property type="match status" value="1"/>
</dbReference>
<gene>
    <name evidence="2" type="ORF">C8F04DRAFT_1311275</name>
</gene>
<protein>
    <recommendedName>
        <fullName evidence="4">F-box domain-containing protein</fullName>
    </recommendedName>
</protein>
<keyword evidence="3" id="KW-1185">Reference proteome</keyword>
<evidence type="ECO:0008006" key="4">
    <source>
        <dbReference type="Google" id="ProtNLM"/>
    </source>
</evidence>
<dbReference type="AlphaFoldDB" id="A0AAD6S794"/>
<evidence type="ECO:0000313" key="2">
    <source>
        <dbReference type="EMBL" id="KAJ7022423.1"/>
    </source>
</evidence>
<proteinExistence type="predicted"/>
<dbReference type="InterPro" id="IPR032675">
    <property type="entry name" value="LRR_dom_sf"/>
</dbReference>
<comment type="caution">
    <text evidence="2">The sequence shown here is derived from an EMBL/GenBank/DDBJ whole genome shotgun (WGS) entry which is preliminary data.</text>
</comment>
<accession>A0AAD6S794</accession>
<name>A0AAD6S794_9AGAR</name>
<evidence type="ECO:0000313" key="3">
    <source>
        <dbReference type="Proteomes" id="UP001218188"/>
    </source>
</evidence>
<reference evidence="2" key="1">
    <citation type="submission" date="2023-03" db="EMBL/GenBank/DDBJ databases">
        <title>Massive genome expansion in bonnet fungi (Mycena s.s.) driven by repeated elements and novel gene families across ecological guilds.</title>
        <authorList>
            <consortium name="Lawrence Berkeley National Laboratory"/>
            <person name="Harder C.B."/>
            <person name="Miyauchi S."/>
            <person name="Viragh M."/>
            <person name="Kuo A."/>
            <person name="Thoen E."/>
            <person name="Andreopoulos B."/>
            <person name="Lu D."/>
            <person name="Skrede I."/>
            <person name="Drula E."/>
            <person name="Henrissat B."/>
            <person name="Morin E."/>
            <person name="Kohler A."/>
            <person name="Barry K."/>
            <person name="LaButti K."/>
            <person name="Morin E."/>
            <person name="Salamov A."/>
            <person name="Lipzen A."/>
            <person name="Mereny Z."/>
            <person name="Hegedus B."/>
            <person name="Baldrian P."/>
            <person name="Stursova M."/>
            <person name="Weitz H."/>
            <person name="Taylor A."/>
            <person name="Grigoriev I.V."/>
            <person name="Nagy L.G."/>
            <person name="Martin F."/>
            <person name="Kauserud H."/>
        </authorList>
    </citation>
    <scope>NUCLEOTIDE SEQUENCE</scope>
    <source>
        <strain evidence="2">CBHHK200</strain>
    </source>
</reference>
<sequence length="548" mass="60516">MSSAMSLLDSPFAHRLDTNYVPSDSDILKIQALLVEPEHELALLDAQIDELETTLSELREKRASLKAPIDAHRALTSPIRRIPHDVLVEIFFSCLPSTRNALIDASEAPLLLGLICRHWRNVAYTTPRIWSSIHIPSLNYHDLPPRIVLALDKVVEAWLERSGVCPLSVSFTESFTEHIDPSDPALNQPSPISQLLAASRRLCRLELTASARALQPILNLAPDALPLLRSMGIKTSGNKSFSEFSMNALNAPGLQEISLSVSGDPLSFPLRWPQLTRLNLVCFPAWNDLGTQAEGGVDVNAAFEVLRRCPNLSWCQIQISKPDPIHDNTSVVTMPYLHTLILGIPFSLPHCILHLVLPKLSHLRIESMSSRRRMRRIQSGLGPSIFDDANWSGNNPSSCLKIDIDPSRFPLSSLVDVLQRFPGVTHLQLLSITVHETLFLDDSFLALLSSTGNVPCSRLTHLSVNAPGAGFSDVAVLAFIKARVELASPLQQLKIKFGRSADVDITHDLQSFISDGLQLCLQYSAPKWKFDPQAGLFNGPESLHSRTS</sequence>
<organism evidence="2 3">
    <name type="scientific">Mycena alexandri</name>
    <dbReference type="NCBI Taxonomy" id="1745969"/>
    <lineage>
        <taxon>Eukaryota</taxon>
        <taxon>Fungi</taxon>
        <taxon>Dikarya</taxon>
        <taxon>Basidiomycota</taxon>
        <taxon>Agaricomycotina</taxon>
        <taxon>Agaricomycetes</taxon>
        <taxon>Agaricomycetidae</taxon>
        <taxon>Agaricales</taxon>
        <taxon>Marasmiineae</taxon>
        <taxon>Mycenaceae</taxon>
        <taxon>Mycena</taxon>
    </lineage>
</organism>
<dbReference type="Proteomes" id="UP001218188">
    <property type="component" value="Unassembled WGS sequence"/>
</dbReference>